<dbReference type="SUPFAM" id="SSF159664">
    <property type="entry name" value="CobE/GbiG C-terminal domain-like"/>
    <property type="match status" value="1"/>
</dbReference>
<dbReference type="Proteomes" id="UP000568877">
    <property type="component" value="Unassembled WGS sequence"/>
</dbReference>
<evidence type="ECO:0000259" key="1">
    <source>
        <dbReference type="Pfam" id="PF01890"/>
    </source>
</evidence>
<dbReference type="AlphaFoldDB" id="A0A6V8PJD6"/>
<evidence type="ECO:0000313" key="3">
    <source>
        <dbReference type="Proteomes" id="UP000568877"/>
    </source>
</evidence>
<keyword evidence="2" id="KW-0378">Hydrolase</keyword>
<organism evidence="2 3">
    <name type="scientific">Candidatus Hakubella thermalkaliphila</name>
    <dbReference type="NCBI Taxonomy" id="2754717"/>
    <lineage>
        <taxon>Bacteria</taxon>
        <taxon>Bacillati</taxon>
        <taxon>Actinomycetota</taxon>
        <taxon>Actinomycetota incertae sedis</taxon>
        <taxon>Candidatus Hakubellales</taxon>
        <taxon>Candidatus Hakubellaceae</taxon>
        <taxon>Candidatus Hakubella</taxon>
    </lineage>
</organism>
<proteinExistence type="predicted"/>
<dbReference type="InterPro" id="IPR036518">
    <property type="entry name" value="CobE/GbiG_C_sf"/>
</dbReference>
<gene>
    <name evidence="2" type="ORF">HKBW3S42_00556</name>
</gene>
<dbReference type="GO" id="GO:0016787">
    <property type="term" value="F:hydrolase activity"/>
    <property type="evidence" value="ECO:0007669"/>
    <property type="project" value="UniProtKB-KW"/>
</dbReference>
<dbReference type="Pfam" id="PF01890">
    <property type="entry name" value="CbiG_C"/>
    <property type="match status" value="1"/>
</dbReference>
<dbReference type="EMBL" id="BLSA01000048">
    <property type="protein sequence ID" value="GFP32250.1"/>
    <property type="molecule type" value="Genomic_DNA"/>
</dbReference>
<dbReference type="AntiFam" id="ANF00044">
    <property type="entry name" value="Antisense to RNaseP"/>
</dbReference>
<dbReference type="GO" id="GO:0009236">
    <property type="term" value="P:cobalamin biosynthetic process"/>
    <property type="evidence" value="ECO:0007669"/>
    <property type="project" value="InterPro"/>
</dbReference>
<reference evidence="2 3" key="1">
    <citation type="journal article" date="2020" name="Front. Microbiol.">
        <title>Single-cell genomics of novel Actinobacteria with the Wood-Ljungdahl pathway discovered in a serpentinizing system.</title>
        <authorList>
            <person name="Merino N."/>
            <person name="Kawai M."/>
            <person name="Boyd E.S."/>
            <person name="Colman D.R."/>
            <person name="McGlynn S.E."/>
            <person name="Nealson K.H."/>
            <person name="Kurokawa K."/>
            <person name="Hongoh Y."/>
        </authorList>
    </citation>
    <scope>NUCLEOTIDE SEQUENCE [LARGE SCALE GENOMIC DNA]</scope>
    <source>
        <strain evidence="2 3">S42</strain>
    </source>
</reference>
<protein>
    <submittedName>
        <fullName evidence="2">Cobalt-precorrin 5A hydrolase</fullName>
    </submittedName>
</protein>
<comment type="caution">
    <text evidence="2">The sequence shown here is derived from an EMBL/GenBank/DDBJ whole genome shotgun (WGS) entry which is preliminary data.</text>
</comment>
<dbReference type="InterPro" id="IPR002750">
    <property type="entry name" value="CobE/GbiG_C"/>
</dbReference>
<accession>A0A6V8PJD6</accession>
<sequence>MASKKALWLPVIPGVDNLLPGGVFSVALSFGSPRLGVTQRSALWSSDFPREHFSEEMCPRDHPIDSPNSFVPCYKIANFGGKYQKSDFVKKKIGLNGVSEPCALLAGRRAKLILPKTVICGVTIAIAREDCT</sequence>
<dbReference type="Gene3D" id="3.30.420.180">
    <property type="entry name" value="CobE/GbiG C-terminal domain"/>
    <property type="match status" value="1"/>
</dbReference>
<evidence type="ECO:0000313" key="2">
    <source>
        <dbReference type="EMBL" id="GFP32250.1"/>
    </source>
</evidence>
<name>A0A6V8PJD6_9ACTN</name>
<feature type="domain" description="CobE/GbiG C-terminal" evidence="1">
    <location>
        <begin position="69"/>
        <end position="127"/>
    </location>
</feature>